<dbReference type="AlphaFoldDB" id="A0A7Y4P4Z1"/>
<reference evidence="3 4" key="1">
    <citation type="submission" date="2020-05" db="EMBL/GenBank/DDBJ databases">
        <title>Genome sequence of Kribbella sandramycini ATCC 39419.</title>
        <authorList>
            <person name="Maclea K.S."/>
            <person name="Fair J.L."/>
        </authorList>
    </citation>
    <scope>NUCLEOTIDE SEQUENCE [LARGE SCALE GENOMIC DNA]</scope>
    <source>
        <strain evidence="3 4">ATCC 39419</strain>
    </source>
</reference>
<dbReference type="SUPFAM" id="SSF53271">
    <property type="entry name" value="PRTase-like"/>
    <property type="match status" value="1"/>
</dbReference>
<organism evidence="3 4">
    <name type="scientific">Kribbella sandramycini</name>
    <dbReference type="NCBI Taxonomy" id="60450"/>
    <lineage>
        <taxon>Bacteria</taxon>
        <taxon>Bacillati</taxon>
        <taxon>Actinomycetota</taxon>
        <taxon>Actinomycetes</taxon>
        <taxon>Propionibacteriales</taxon>
        <taxon>Kribbellaceae</taxon>
        <taxon>Kribbella</taxon>
    </lineage>
</organism>
<dbReference type="Pfam" id="PF00156">
    <property type="entry name" value="Pribosyltran"/>
    <property type="match status" value="1"/>
</dbReference>
<comment type="similarity">
    <text evidence="1">Belongs to the ComF/GntX family.</text>
</comment>
<protein>
    <submittedName>
        <fullName evidence="3">ComF family protein</fullName>
    </submittedName>
</protein>
<sequence length="272" mass="28745">MGGAWLVRRRGWGAACSSARWARRGWVIHRSGGRWLRGRGTGGEGWGVWDAVVDLVVGGGCVGCGKAGVGVCRGCRGELAGARGFWVRERPLGVAPVVAGVVYGDPVRGVVVAHKERGRYGLARVLGGVLAGAVRRVLGERAGVWVVPVPSRAATVRRRGHDPLRRVARAAVRELRRQGVAARVAPALRVTRRVQDQAELSAAARMANLDGAFAVRSRWAETLTDQPIVVVDDVMTTGSTLSEACRALESRGIPVLGCAVVAATRLRLSSGS</sequence>
<gene>
    <name evidence="3" type="ORF">HPO96_36320</name>
</gene>
<dbReference type="PANTHER" id="PTHR47505">
    <property type="entry name" value="DNA UTILIZATION PROTEIN YHGH"/>
    <property type="match status" value="1"/>
</dbReference>
<keyword evidence="4" id="KW-1185">Reference proteome</keyword>
<evidence type="ECO:0000256" key="1">
    <source>
        <dbReference type="ARBA" id="ARBA00008007"/>
    </source>
</evidence>
<evidence type="ECO:0000313" key="4">
    <source>
        <dbReference type="Proteomes" id="UP000534306"/>
    </source>
</evidence>
<accession>A0A7Y4P4Z1</accession>
<dbReference type="InterPro" id="IPR029057">
    <property type="entry name" value="PRTase-like"/>
</dbReference>
<name>A0A7Y4P4Z1_9ACTN</name>
<evidence type="ECO:0000313" key="3">
    <source>
        <dbReference type="EMBL" id="NOL45724.1"/>
    </source>
</evidence>
<feature type="domain" description="Phosphoribosyltransferase" evidence="2">
    <location>
        <begin position="190"/>
        <end position="263"/>
    </location>
</feature>
<dbReference type="InterPro" id="IPR000836">
    <property type="entry name" value="PRTase_dom"/>
</dbReference>
<proteinExistence type="inferred from homology"/>
<dbReference type="CDD" id="cd06223">
    <property type="entry name" value="PRTases_typeI"/>
    <property type="match status" value="1"/>
</dbReference>
<dbReference type="EMBL" id="JABJRC010000016">
    <property type="protein sequence ID" value="NOL45724.1"/>
    <property type="molecule type" value="Genomic_DNA"/>
</dbReference>
<comment type="caution">
    <text evidence="3">The sequence shown here is derived from an EMBL/GenBank/DDBJ whole genome shotgun (WGS) entry which is preliminary data.</text>
</comment>
<dbReference type="Proteomes" id="UP000534306">
    <property type="component" value="Unassembled WGS sequence"/>
</dbReference>
<dbReference type="PANTHER" id="PTHR47505:SF1">
    <property type="entry name" value="DNA UTILIZATION PROTEIN YHGH"/>
    <property type="match status" value="1"/>
</dbReference>
<evidence type="ECO:0000259" key="2">
    <source>
        <dbReference type="Pfam" id="PF00156"/>
    </source>
</evidence>
<dbReference type="Gene3D" id="3.40.50.2020">
    <property type="match status" value="1"/>
</dbReference>
<dbReference type="InterPro" id="IPR051910">
    <property type="entry name" value="ComF/GntX_DNA_util-trans"/>
</dbReference>